<comment type="caution">
    <text evidence="2">The sequence shown here is derived from an EMBL/GenBank/DDBJ whole genome shotgun (WGS) entry which is preliminary data.</text>
</comment>
<dbReference type="AlphaFoldDB" id="A0A158ALQ9"/>
<organism evidence="2 3">
    <name type="scientific">Caballeronia calidae</name>
    <dbReference type="NCBI Taxonomy" id="1777139"/>
    <lineage>
        <taxon>Bacteria</taxon>
        <taxon>Pseudomonadati</taxon>
        <taxon>Pseudomonadota</taxon>
        <taxon>Betaproteobacteria</taxon>
        <taxon>Burkholderiales</taxon>
        <taxon>Burkholderiaceae</taxon>
        <taxon>Caballeronia</taxon>
    </lineage>
</organism>
<gene>
    <name evidence="2" type="ORF">AWB78_01776</name>
</gene>
<name>A0A158ALQ9_9BURK</name>
<dbReference type="EMBL" id="FCOX02000006">
    <property type="protein sequence ID" value="SAK58722.1"/>
    <property type="molecule type" value="Genomic_DNA"/>
</dbReference>
<protein>
    <submittedName>
        <fullName evidence="2">Membrane protein</fullName>
    </submittedName>
</protein>
<keyword evidence="3" id="KW-1185">Reference proteome</keyword>
<dbReference type="InterPro" id="IPR025421">
    <property type="entry name" value="DUF4148"/>
</dbReference>
<evidence type="ECO:0000256" key="1">
    <source>
        <dbReference type="SAM" id="MobiDB-lite"/>
    </source>
</evidence>
<sequence>MVAVATLYIAQPHAAFILHSHEEYAMKLVTRIAVVALAAAPLAALAQSEGLTRAQVKQDLQRVEQAGYNPSERDAFYPDNIQAAEQKLQSSTAYGSSSDGSSASGQPAMQQNSQ</sequence>
<dbReference type="Pfam" id="PF13663">
    <property type="entry name" value="DUF4148"/>
    <property type="match status" value="1"/>
</dbReference>
<evidence type="ECO:0000313" key="2">
    <source>
        <dbReference type="EMBL" id="SAK58722.1"/>
    </source>
</evidence>
<proteinExistence type="predicted"/>
<evidence type="ECO:0000313" key="3">
    <source>
        <dbReference type="Proteomes" id="UP000071859"/>
    </source>
</evidence>
<feature type="compositionally biased region" description="Low complexity" evidence="1">
    <location>
        <begin position="90"/>
        <end position="105"/>
    </location>
</feature>
<feature type="region of interest" description="Disordered" evidence="1">
    <location>
        <begin position="87"/>
        <end position="114"/>
    </location>
</feature>
<reference evidence="2" key="1">
    <citation type="submission" date="2016-01" db="EMBL/GenBank/DDBJ databases">
        <authorList>
            <person name="Peeters C."/>
        </authorList>
    </citation>
    <scope>NUCLEOTIDE SEQUENCE</scope>
    <source>
        <strain evidence="2">LMG 29321</strain>
    </source>
</reference>
<accession>A0A158ALQ9</accession>
<dbReference type="Proteomes" id="UP000071859">
    <property type="component" value="Unassembled WGS sequence"/>
</dbReference>